<dbReference type="EMBL" id="AMCI01004735">
    <property type="protein sequence ID" value="EJW97495.1"/>
    <property type="molecule type" value="Genomic_DNA"/>
</dbReference>
<accession>J9CC21</accession>
<proteinExistence type="predicted"/>
<gene>
    <name evidence="2" type="ORF">EVA_14408</name>
</gene>
<evidence type="ECO:0000313" key="2">
    <source>
        <dbReference type="EMBL" id="EJW97495.1"/>
    </source>
</evidence>
<organism evidence="2">
    <name type="scientific">gut metagenome</name>
    <dbReference type="NCBI Taxonomy" id="749906"/>
    <lineage>
        <taxon>unclassified sequences</taxon>
        <taxon>metagenomes</taxon>
        <taxon>organismal metagenomes</taxon>
    </lineage>
</organism>
<feature type="compositionally biased region" description="Polar residues" evidence="1">
    <location>
        <begin position="1"/>
        <end position="16"/>
    </location>
</feature>
<name>J9CC21_9ZZZZ</name>
<evidence type="ECO:0000256" key="1">
    <source>
        <dbReference type="SAM" id="MobiDB-lite"/>
    </source>
</evidence>
<dbReference type="AlphaFoldDB" id="J9CC21"/>
<sequence>MNRLSDSQRTAASRTGSIRRHHHDFTQRTKILHQFTDSLGSYTIIIRYQYQRSFIFHKVNPFLLLMFGTKVAKRNRSTKPPNAPFLPCSLFPSFINLLSL</sequence>
<protein>
    <submittedName>
        <fullName evidence="2">Uncharacterized protein</fullName>
    </submittedName>
</protein>
<comment type="caution">
    <text evidence="2">The sequence shown here is derived from an EMBL/GenBank/DDBJ whole genome shotgun (WGS) entry which is preliminary data.</text>
</comment>
<reference evidence="2" key="1">
    <citation type="journal article" date="2012" name="PLoS ONE">
        <title>Gene sets for utilization of primary and secondary nutrition supplies in the distal gut of endangered iberian lynx.</title>
        <authorList>
            <person name="Alcaide M."/>
            <person name="Messina E."/>
            <person name="Richter M."/>
            <person name="Bargiela R."/>
            <person name="Peplies J."/>
            <person name="Huws S.A."/>
            <person name="Newbold C.J."/>
            <person name="Golyshin P.N."/>
            <person name="Simon M.A."/>
            <person name="Lopez G."/>
            <person name="Yakimov M.M."/>
            <person name="Ferrer M."/>
        </authorList>
    </citation>
    <scope>NUCLEOTIDE SEQUENCE</scope>
</reference>
<feature type="region of interest" description="Disordered" evidence="1">
    <location>
        <begin position="1"/>
        <end position="22"/>
    </location>
</feature>